<comment type="caution">
    <text evidence="1">The sequence shown here is derived from an EMBL/GenBank/DDBJ whole genome shotgun (WGS) entry which is preliminary data.</text>
</comment>
<evidence type="ECO:0000313" key="1">
    <source>
        <dbReference type="EMBL" id="MPM66549.1"/>
    </source>
</evidence>
<organism evidence="1">
    <name type="scientific">bioreactor metagenome</name>
    <dbReference type="NCBI Taxonomy" id="1076179"/>
    <lineage>
        <taxon>unclassified sequences</taxon>
        <taxon>metagenomes</taxon>
        <taxon>ecological metagenomes</taxon>
    </lineage>
</organism>
<accession>A0A645BM44</accession>
<protein>
    <submittedName>
        <fullName evidence="1">Uncharacterized protein</fullName>
    </submittedName>
</protein>
<dbReference type="AlphaFoldDB" id="A0A645BM44"/>
<dbReference type="EMBL" id="VSSQ01021153">
    <property type="protein sequence ID" value="MPM66549.1"/>
    <property type="molecule type" value="Genomic_DNA"/>
</dbReference>
<gene>
    <name evidence="1" type="ORF">SDC9_113458</name>
</gene>
<sequence length="154" mass="16006">MGQEDGNPGAAHLARVNRVARELWRGLENGGHLHSRLQQLVGDNEAHVARAHHHRPGAGAYLAQVHHGLRGAGGDDARQSVAGEHEAVFRGARRENQIASPAAKAALAGCGSEGAVFKAAPNPRAQQDFHPGLSRLLKKLTADGKAPGAGVVVG</sequence>
<name>A0A645BM44_9ZZZZ</name>
<reference evidence="1" key="1">
    <citation type="submission" date="2019-08" db="EMBL/GenBank/DDBJ databases">
        <authorList>
            <person name="Kucharzyk K."/>
            <person name="Murdoch R.W."/>
            <person name="Higgins S."/>
            <person name="Loffler F."/>
        </authorList>
    </citation>
    <scope>NUCLEOTIDE SEQUENCE</scope>
</reference>
<proteinExistence type="predicted"/>